<feature type="binding site" evidence="5">
    <location>
        <position position="18"/>
    </location>
    <ligand>
        <name>FAD</name>
        <dbReference type="ChEBI" id="CHEBI:57692"/>
    </ligand>
</feature>
<reference evidence="8" key="1">
    <citation type="submission" date="2022-09" db="EMBL/GenBank/DDBJ databases">
        <title>Fusarium specimens isolated from Avocado Roots.</title>
        <authorList>
            <person name="Stajich J."/>
            <person name="Roper C."/>
            <person name="Heimlech-Rivalta G."/>
        </authorList>
    </citation>
    <scope>NUCLEOTIDE SEQUENCE</scope>
    <source>
        <strain evidence="8">A02</strain>
    </source>
</reference>
<evidence type="ECO:0000256" key="3">
    <source>
        <dbReference type="ARBA" id="ARBA00023002"/>
    </source>
</evidence>
<feature type="binding site" evidence="5">
    <location>
        <begin position="37"/>
        <end position="38"/>
    </location>
    <ligand>
        <name>FAD</name>
        <dbReference type="ChEBI" id="CHEBI:57692"/>
    </ligand>
</feature>
<comment type="similarity">
    <text evidence="2 6">Belongs to the flavin monoamine oxidase family.</text>
</comment>
<keyword evidence="9" id="KW-1185">Reference proteome</keyword>
<name>A0A9W8UYI0_9HYPO</name>
<dbReference type="PANTHER" id="PTHR43563:SF14">
    <property type="entry name" value="AMINE OXIDASE"/>
    <property type="match status" value="1"/>
</dbReference>
<dbReference type="InterPro" id="IPR050703">
    <property type="entry name" value="Flavin_MAO"/>
</dbReference>
<evidence type="ECO:0000256" key="6">
    <source>
        <dbReference type="RuleBase" id="RU362067"/>
    </source>
</evidence>
<dbReference type="PANTHER" id="PTHR43563">
    <property type="entry name" value="AMINE OXIDASE"/>
    <property type="match status" value="1"/>
</dbReference>
<evidence type="ECO:0000259" key="7">
    <source>
        <dbReference type="Pfam" id="PF01593"/>
    </source>
</evidence>
<dbReference type="SUPFAM" id="SSF51905">
    <property type="entry name" value="FAD/NAD(P)-binding domain"/>
    <property type="match status" value="1"/>
</dbReference>
<dbReference type="InterPro" id="IPR001613">
    <property type="entry name" value="Flavin_amine_oxidase"/>
</dbReference>
<evidence type="ECO:0000256" key="1">
    <source>
        <dbReference type="ARBA" id="ARBA00001974"/>
    </source>
</evidence>
<evidence type="ECO:0000313" key="9">
    <source>
        <dbReference type="Proteomes" id="UP001152087"/>
    </source>
</evidence>
<comment type="caution">
    <text evidence="8">The sequence shown here is derived from an EMBL/GenBank/DDBJ whole genome shotgun (WGS) entry which is preliminary data.</text>
</comment>
<gene>
    <name evidence="8" type="ORF">NW755_007772</name>
</gene>
<dbReference type="AlphaFoldDB" id="A0A9W8UYI0"/>
<evidence type="ECO:0000256" key="5">
    <source>
        <dbReference type="PIRSR" id="PIRSR601613-1"/>
    </source>
</evidence>
<comment type="cofactor">
    <cofactor evidence="1 6">
        <name>FAD</name>
        <dbReference type="ChEBI" id="CHEBI:57692"/>
    </cofactor>
</comment>
<protein>
    <recommendedName>
        <fullName evidence="6">Amine oxidase</fullName>
        <ecNumber evidence="6">1.4.3.-</ecNumber>
    </recommendedName>
</protein>
<dbReference type="InterPro" id="IPR036188">
    <property type="entry name" value="FAD/NAD-bd_sf"/>
</dbReference>
<dbReference type="Proteomes" id="UP001152087">
    <property type="component" value="Unassembled WGS sequence"/>
</dbReference>
<sequence length="272" mass="29448">MVSQPQKVQVVIIGAGLSGLRAATEIHAAGLSYVVLEAMDRVGGKILSVPSRDDGTALIDVGAAWINDTNQSEMYALAQKYGFELVKQRAEGRNLYQDAEGNVSVLPHGSPAKKLGEYVERSNLENPHLGPDAAELDSLTIAQFAEKKFCGTLVARLFVTELANGLVDAKPEKISALHLIDYIKSGGGLAIMMSDGKHGGHYLRNRQGQQQFAKNLAAELHPGTVKLSHPVKSIKRADDCVLVSTANGRQFTADRVTVWIPTPLYPRIHFEP</sequence>
<feature type="binding site" evidence="5">
    <location>
        <position position="231"/>
    </location>
    <ligand>
        <name>FAD</name>
        <dbReference type="ChEBI" id="CHEBI:57692"/>
    </ligand>
</feature>
<feature type="domain" description="Amine oxidase" evidence="7">
    <location>
        <begin position="17"/>
        <end position="272"/>
    </location>
</feature>
<proteinExistence type="inferred from homology"/>
<comment type="catalytic activity">
    <reaction evidence="4">
        <text>a secondary aliphatic amine + O2 + H2O = a primary amine + an aldehyde + H2O2</text>
        <dbReference type="Rhea" id="RHEA:26414"/>
        <dbReference type="ChEBI" id="CHEBI:15377"/>
        <dbReference type="ChEBI" id="CHEBI:15379"/>
        <dbReference type="ChEBI" id="CHEBI:16240"/>
        <dbReference type="ChEBI" id="CHEBI:17478"/>
        <dbReference type="ChEBI" id="CHEBI:58855"/>
        <dbReference type="ChEBI" id="CHEBI:65296"/>
        <dbReference type="EC" id="1.4.3.4"/>
    </reaction>
</comment>
<dbReference type="EMBL" id="JAOQAV010000020">
    <property type="protein sequence ID" value="KAJ4186477.1"/>
    <property type="molecule type" value="Genomic_DNA"/>
</dbReference>
<dbReference type="GO" id="GO:0097621">
    <property type="term" value="F:monoamine oxidase activity"/>
    <property type="evidence" value="ECO:0007669"/>
    <property type="project" value="UniProtKB-EC"/>
</dbReference>
<evidence type="ECO:0000256" key="4">
    <source>
        <dbReference type="ARBA" id="ARBA00048448"/>
    </source>
</evidence>
<dbReference type="Pfam" id="PF01593">
    <property type="entry name" value="Amino_oxidase"/>
    <property type="match status" value="1"/>
</dbReference>
<organism evidence="8 9">
    <name type="scientific">Fusarium falciforme</name>
    <dbReference type="NCBI Taxonomy" id="195108"/>
    <lineage>
        <taxon>Eukaryota</taxon>
        <taxon>Fungi</taxon>
        <taxon>Dikarya</taxon>
        <taxon>Ascomycota</taxon>
        <taxon>Pezizomycotina</taxon>
        <taxon>Sordariomycetes</taxon>
        <taxon>Hypocreomycetidae</taxon>
        <taxon>Hypocreales</taxon>
        <taxon>Nectriaceae</taxon>
        <taxon>Fusarium</taxon>
        <taxon>Fusarium solani species complex</taxon>
    </lineage>
</organism>
<dbReference type="EC" id="1.4.3.-" evidence="6"/>
<dbReference type="InterPro" id="IPR002937">
    <property type="entry name" value="Amino_oxidase"/>
</dbReference>
<dbReference type="PRINTS" id="PR00757">
    <property type="entry name" value="AMINEOXDASEF"/>
</dbReference>
<keyword evidence="6" id="KW-0285">Flavoprotein</keyword>
<keyword evidence="6" id="KW-0274">FAD</keyword>
<evidence type="ECO:0000313" key="8">
    <source>
        <dbReference type="EMBL" id="KAJ4186477.1"/>
    </source>
</evidence>
<dbReference type="Gene3D" id="3.50.50.60">
    <property type="entry name" value="FAD/NAD(P)-binding domain"/>
    <property type="match status" value="1"/>
</dbReference>
<keyword evidence="3 6" id="KW-0560">Oxidoreductase</keyword>
<evidence type="ECO:0000256" key="2">
    <source>
        <dbReference type="ARBA" id="ARBA00005995"/>
    </source>
</evidence>
<accession>A0A9W8UYI0</accession>